<accession>A0ACB5TRN0</accession>
<proteinExistence type="predicted"/>
<evidence type="ECO:0000313" key="1">
    <source>
        <dbReference type="EMBL" id="GME93676.1"/>
    </source>
</evidence>
<evidence type="ECO:0000313" key="2">
    <source>
        <dbReference type="Proteomes" id="UP001165064"/>
    </source>
</evidence>
<protein>
    <submittedName>
        <fullName evidence="1">Unnamed protein product</fullName>
    </submittedName>
</protein>
<reference evidence="1" key="1">
    <citation type="submission" date="2023-04" db="EMBL/GenBank/DDBJ databases">
        <title>Ambrosiozyma monospora NBRC 10751.</title>
        <authorList>
            <person name="Ichikawa N."/>
            <person name="Sato H."/>
            <person name="Tonouchi N."/>
        </authorList>
    </citation>
    <scope>NUCLEOTIDE SEQUENCE</scope>
    <source>
        <strain evidence="1">NBRC 10751</strain>
    </source>
</reference>
<dbReference type="Proteomes" id="UP001165064">
    <property type="component" value="Unassembled WGS sequence"/>
</dbReference>
<gene>
    <name evidence="1" type="ORF">Amon02_000938000</name>
</gene>
<sequence length="183" mass="21380">MMNPPRMIIQPKNLFIPANLSHDANTTRDEDRSVQVPHCSEMLFMARIRKTNHTPMRIGYSPKNIITVNIPEDDRFKPELSSKVKWTELVPKLRESQSHELKPTTLNSIHETYMRLIDLKNTIHVFTLSQFLQFMSIDWPFVKLKYSCSSSCRFLCPDQFKCTAIVLIKLDGEKGLFYLSYPQ</sequence>
<organism evidence="1 2">
    <name type="scientific">Ambrosiozyma monospora</name>
    <name type="common">Yeast</name>
    <name type="synonym">Endomycopsis monosporus</name>
    <dbReference type="NCBI Taxonomy" id="43982"/>
    <lineage>
        <taxon>Eukaryota</taxon>
        <taxon>Fungi</taxon>
        <taxon>Dikarya</taxon>
        <taxon>Ascomycota</taxon>
        <taxon>Saccharomycotina</taxon>
        <taxon>Pichiomycetes</taxon>
        <taxon>Pichiales</taxon>
        <taxon>Pichiaceae</taxon>
        <taxon>Ambrosiozyma</taxon>
    </lineage>
</organism>
<comment type="caution">
    <text evidence="1">The sequence shown here is derived from an EMBL/GenBank/DDBJ whole genome shotgun (WGS) entry which is preliminary data.</text>
</comment>
<name>A0ACB5TRN0_AMBMO</name>
<keyword evidence="2" id="KW-1185">Reference proteome</keyword>
<dbReference type="EMBL" id="BSXS01008793">
    <property type="protein sequence ID" value="GME93676.1"/>
    <property type="molecule type" value="Genomic_DNA"/>
</dbReference>